<feature type="compositionally biased region" description="Basic and acidic residues" evidence="1">
    <location>
        <begin position="69"/>
        <end position="79"/>
    </location>
</feature>
<evidence type="ECO:0000313" key="2">
    <source>
        <dbReference type="EMBL" id="KAK9125703.1"/>
    </source>
</evidence>
<organism evidence="2 3">
    <name type="scientific">Stephania cephalantha</name>
    <dbReference type="NCBI Taxonomy" id="152367"/>
    <lineage>
        <taxon>Eukaryota</taxon>
        <taxon>Viridiplantae</taxon>
        <taxon>Streptophyta</taxon>
        <taxon>Embryophyta</taxon>
        <taxon>Tracheophyta</taxon>
        <taxon>Spermatophyta</taxon>
        <taxon>Magnoliopsida</taxon>
        <taxon>Ranunculales</taxon>
        <taxon>Menispermaceae</taxon>
        <taxon>Menispermoideae</taxon>
        <taxon>Cissampelideae</taxon>
        <taxon>Stephania</taxon>
    </lineage>
</organism>
<dbReference type="EMBL" id="JBBNAG010000006">
    <property type="protein sequence ID" value="KAK9125703.1"/>
    <property type="molecule type" value="Genomic_DNA"/>
</dbReference>
<dbReference type="Proteomes" id="UP001419268">
    <property type="component" value="Unassembled WGS sequence"/>
</dbReference>
<keyword evidence="3" id="KW-1185">Reference proteome</keyword>
<evidence type="ECO:0000313" key="3">
    <source>
        <dbReference type="Proteomes" id="UP001419268"/>
    </source>
</evidence>
<feature type="compositionally biased region" description="Basic and acidic residues" evidence="1">
    <location>
        <begin position="173"/>
        <end position="185"/>
    </location>
</feature>
<protein>
    <submittedName>
        <fullName evidence="2">Uncharacterized protein</fullName>
    </submittedName>
</protein>
<reference evidence="2 3" key="1">
    <citation type="submission" date="2024-01" db="EMBL/GenBank/DDBJ databases">
        <title>Genome assemblies of Stephania.</title>
        <authorList>
            <person name="Yang L."/>
        </authorList>
    </citation>
    <scope>NUCLEOTIDE SEQUENCE [LARGE SCALE GENOMIC DNA]</scope>
    <source>
        <strain evidence="2">JXDWG</strain>
        <tissue evidence="2">Leaf</tissue>
    </source>
</reference>
<feature type="compositionally biased region" description="Basic and acidic residues" evidence="1">
    <location>
        <begin position="126"/>
        <end position="141"/>
    </location>
</feature>
<comment type="caution">
    <text evidence="2">The sequence shown here is derived from an EMBL/GenBank/DDBJ whole genome shotgun (WGS) entry which is preliminary data.</text>
</comment>
<gene>
    <name evidence="2" type="ORF">Scep_014549</name>
</gene>
<accession>A0AAP0J3C9</accession>
<proteinExistence type="predicted"/>
<name>A0AAP0J3C9_9MAGN</name>
<dbReference type="AlphaFoldDB" id="A0AAP0J3C9"/>
<feature type="region of interest" description="Disordered" evidence="1">
    <location>
        <begin position="69"/>
        <end position="185"/>
    </location>
</feature>
<evidence type="ECO:0000256" key="1">
    <source>
        <dbReference type="SAM" id="MobiDB-lite"/>
    </source>
</evidence>
<feature type="compositionally biased region" description="Basic and acidic residues" evidence="1">
    <location>
        <begin position="150"/>
        <end position="163"/>
    </location>
</feature>
<feature type="compositionally biased region" description="Basic and acidic residues" evidence="1">
    <location>
        <begin position="98"/>
        <end position="111"/>
    </location>
</feature>
<sequence>MFTSGLSQGTLSKAVVWWIPSVSGVDLQPRMRGRCVKVVEEGTGGGGAVSEIKRRLLYMAWSKSGVSRERVYGKSKRTEQAVGTSDIPGGRKPQTTSYRKEKQQATKKEVASAHSPRGDGVQDEALEVHERDLHIALDESGGRVTSGSSESREKGPTDEENRSPRPHISTRTYRTEKAFDGLDNP</sequence>